<evidence type="ECO:0000313" key="1">
    <source>
        <dbReference type="EMBL" id="KAJ9078697.1"/>
    </source>
</evidence>
<sequence length="74" mass="8649">MADVLPISPYISLTIKLQAYYYEIIHWDDTVHHSADYLFHLTPVFLGPPMADNLYEKLLEDLSLWGEELLKVKN</sequence>
<evidence type="ECO:0000313" key="2">
    <source>
        <dbReference type="Proteomes" id="UP001165960"/>
    </source>
</evidence>
<name>A0ACC2TVQ5_9FUNG</name>
<dbReference type="Proteomes" id="UP001165960">
    <property type="component" value="Unassembled WGS sequence"/>
</dbReference>
<keyword evidence="2" id="KW-1185">Reference proteome</keyword>
<comment type="caution">
    <text evidence="1">The sequence shown here is derived from an EMBL/GenBank/DDBJ whole genome shotgun (WGS) entry which is preliminary data.</text>
</comment>
<protein>
    <submittedName>
        <fullName evidence="1">Uncharacterized protein</fullName>
    </submittedName>
</protein>
<dbReference type="EMBL" id="QTSX02002139">
    <property type="protein sequence ID" value="KAJ9078697.1"/>
    <property type="molecule type" value="Genomic_DNA"/>
</dbReference>
<organism evidence="1 2">
    <name type="scientific">Entomophthora muscae</name>
    <dbReference type="NCBI Taxonomy" id="34485"/>
    <lineage>
        <taxon>Eukaryota</taxon>
        <taxon>Fungi</taxon>
        <taxon>Fungi incertae sedis</taxon>
        <taxon>Zoopagomycota</taxon>
        <taxon>Entomophthoromycotina</taxon>
        <taxon>Entomophthoromycetes</taxon>
        <taxon>Entomophthorales</taxon>
        <taxon>Entomophthoraceae</taxon>
        <taxon>Entomophthora</taxon>
    </lineage>
</organism>
<gene>
    <name evidence="1" type="ORF">DSO57_1003968</name>
</gene>
<accession>A0ACC2TVQ5</accession>
<proteinExistence type="predicted"/>
<reference evidence="1" key="1">
    <citation type="submission" date="2022-04" db="EMBL/GenBank/DDBJ databases">
        <title>Genome of the entomopathogenic fungus Entomophthora muscae.</title>
        <authorList>
            <person name="Elya C."/>
            <person name="Lovett B.R."/>
            <person name="Lee E."/>
            <person name="Macias A.M."/>
            <person name="Hajek A.E."/>
            <person name="De Bivort B.L."/>
            <person name="Kasson M.T."/>
            <person name="De Fine Licht H.H."/>
            <person name="Stajich J.E."/>
        </authorList>
    </citation>
    <scope>NUCLEOTIDE SEQUENCE</scope>
    <source>
        <strain evidence="1">Berkeley</strain>
    </source>
</reference>